<protein>
    <submittedName>
        <fullName evidence="1">Uncharacterized protein</fullName>
    </submittedName>
</protein>
<evidence type="ECO:0000313" key="2">
    <source>
        <dbReference type="Proteomes" id="UP001424741"/>
    </source>
</evidence>
<evidence type="ECO:0000313" key="1">
    <source>
        <dbReference type="EMBL" id="GAA5497072.1"/>
    </source>
</evidence>
<sequence length="160" mass="16832">MVVTDGHASCEQLLHGATALSSLNTVDIDSHGSSAADSHDVVPVSVVHRSRGGQVHLISTVVDKVSHRTIGVHIEHVLPEIAAAPRVALLDHRSSSAEADRSLHLCGHRVISCSEYGCGSSRIETVIDTIEDSFATIEGHIIDTGMETAAGVVQSRGRTS</sequence>
<comment type="caution">
    <text evidence="1">The sequence shown here is derived from an EMBL/GenBank/DDBJ whole genome shotgun (WGS) entry which is preliminary data.</text>
</comment>
<dbReference type="Proteomes" id="UP001424741">
    <property type="component" value="Unassembled WGS sequence"/>
</dbReference>
<accession>A0ABP9V6T8</accession>
<reference evidence="1 2" key="1">
    <citation type="submission" date="2024-02" db="EMBL/GenBank/DDBJ databases">
        <title>Rubritalea halochordaticola NBRC 107102.</title>
        <authorList>
            <person name="Ichikawa N."/>
            <person name="Katano-Makiyama Y."/>
            <person name="Hidaka K."/>
        </authorList>
    </citation>
    <scope>NUCLEOTIDE SEQUENCE [LARGE SCALE GENOMIC DNA]</scope>
    <source>
        <strain evidence="1 2">NBRC 107102</strain>
    </source>
</reference>
<dbReference type="EMBL" id="BAABRL010000011">
    <property type="protein sequence ID" value="GAA5497072.1"/>
    <property type="molecule type" value="Genomic_DNA"/>
</dbReference>
<keyword evidence="2" id="KW-1185">Reference proteome</keyword>
<gene>
    <name evidence="1" type="ORF">Rhal01_03260</name>
</gene>
<organism evidence="1 2">
    <name type="scientific">Rubritalea halochordaticola</name>
    <dbReference type="NCBI Taxonomy" id="714537"/>
    <lineage>
        <taxon>Bacteria</taxon>
        <taxon>Pseudomonadati</taxon>
        <taxon>Verrucomicrobiota</taxon>
        <taxon>Verrucomicrobiia</taxon>
        <taxon>Verrucomicrobiales</taxon>
        <taxon>Rubritaleaceae</taxon>
        <taxon>Rubritalea</taxon>
    </lineage>
</organism>
<proteinExistence type="predicted"/>
<name>A0ABP9V6T8_9BACT</name>